<accession>A0ABU5JGP4</accession>
<gene>
    <name evidence="1" type="ORF">U2F25_19320</name>
</gene>
<comment type="caution">
    <text evidence="1">The sequence shown here is derived from an EMBL/GenBank/DDBJ whole genome shotgun (WGS) entry which is preliminary data.</text>
</comment>
<sequence length="72" mass="7680">MSVKGWLADTRTSYDTVADSYADLLRNFLDETPYERAALALFAGFVQAAGGGPVVDVGCGSGRITAYYGSRH</sequence>
<dbReference type="InterPro" id="IPR029063">
    <property type="entry name" value="SAM-dependent_MTases_sf"/>
</dbReference>
<dbReference type="Gene3D" id="3.40.50.150">
    <property type="entry name" value="Vaccinia Virus protein VP39"/>
    <property type="match status" value="1"/>
</dbReference>
<dbReference type="SUPFAM" id="SSF53335">
    <property type="entry name" value="S-adenosyl-L-methionine-dependent methyltransferases"/>
    <property type="match status" value="1"/>
</dbReference>
<evidence type="ECO:0000313" key="1">
    <source>
        <dbReference type="EMBL" id="MDZ5491583.1"/>
    </source>
</evidence>
<organism evidence="1 2">
    <name type="scientific">Micromonospora sicca</name>
    <dbReference type="NCBI Taxonomy" id="2202420"/>
    <lineage>
        <taxon>Bacteria</taxon>
        <taxon>Bacillati</taxon>
        <taxon>Actinomycetota</taxon>
        <taxon>Actinomycetes</taxon>
        <taxon>Micromonosporales</taxon>
        <taxon>Micromonosporaceae</taxon>
        <taxon>Micromonospora</taxon>
    </lineage>
</organism>
<evidence type="ECO:0000313" key="2">
    <source>
        <dbReference type="Proteomes" id="UP001290101"/>
    </source>
</evidence>
<dbReference type="Proteomes" id="UP001290101">
    <property type="component" value="Unassembled WGS sequence"/>
</dbReference>
<dbReference type="EMBL" id="JAXOTQ010000023">
    <property type="protein sequence ID" value="MDZ5491583.1"/>
    <property type="molecule type" value="Genomic_DNA"/>
</dbReference>
<proteinExistence type="predicted"/>
<reference evidence="1 2" key="1">
    <citation type="submission" date="2023-12" db="EMBL/GenBank/DDBJ databases">
        <title>Micromonospora sp. nov., isolated from Atacama Desert.</title>
        <authorList>
            <person name="Carro L."/>
            <person name="Golinska P."/>
            <person name="Klenk H.-P."/>
            <person name="Goodfellow M."/>
        </authorList>
    </citation>
    <scope>NUCLEOTIDE SEQUENCE [LARGE SCALE GENOMIC DNA]</scope>
    <source>
        <strain evidence="1 2">4G53</strain>
    </source>
</reference>
<keyword evidence="2" id="KW-1185">Reference proteome</keyword>
<name>A0ABU5JGP4_9ACTN</name>
<dbReference type="RefSeq" id="WP_322441500.1">
    <property type="nucleotide sequence ID" value="NZ_JAXOTQ010000023.1"/>
</dbReference>
<protein>
    <recommendedName>
        <fullName evidence="3">SAM-dependent methyltransferase</fullName>
    </recommendedName>
</protein>
<evidence type="ECO:0008006" key="3">
    <source>
        <dbReference type="Google" id="ProtNLM"/>
    </source>
</evidence>